<dbReference type="EMBL" id="BMGP01000002">
    <property type="protein sequence ID" value="GGF18001.1"/>
    <property type="molecule type" value="Genomic_DNA"/>
</dbReference>
<dbReference type="GO" id="GO:0003700">
    <property type="term" value="F:DNA-binding transcription factor activity"/>
    <property type="evidence" value="ECO:0007669"/>
    <property type="project" value="InterPro"/>
</dbReference>
<dbReference type="SUPFAM" id="SSF46785">
    <property type="entry name" value="Winged helix' DNA-binding domain"/>
    <property type="match status" value="1"/>
</dbReference>
<dbReference type="GO" id="GO:0006950">
    <property type="term" value="P:response to stress"/>
    <property type="evidence" value="ECO:0007669"/>
    <property type="project" value="TreeGrafter"/>
</dbReference>
<dbReference type="InterPro" id="IPR036390">
    <property type="entry name" value="WH_DNA-bd_sf"/>
</dbReference>
<keyword evidence="3" id="KW-1185">Reference proteome</keyword>
<evidence type="ECO:0000313" key="3">
    <source>
        <dbReference type="Proteomes" id="UP000598775"/>
    </source>
</evidence>
<dbReference type="PANTHER" id="PTHR33164:SF106">
    <property type="entry name" value="TRANSCRIPTIONAL REGULATORY PROTEIN"/>
    <property type="match status" value="1"/>
</dbReference>
<reference evidence="2 3" key="1">
    <citation type="journal article" date="2014" name="Int. J. Syst. Evol. Microbiol.">
        <title>Complete genome sequence of Corynebacterium casei LMG S-19264T (=DSM 44701T), isolated from a smear-ripened cheese.</title>
        <authorList>
            <consortium name="US DOE Joint Genome Institute (JGI-PGF)"/>
            <person name="Walter F."/>
            <person name="Albersmeier A."/>
            <person name="Kalinowski J."/>
            <person name="Ruckert C."/>
        </authorList>
    </citation>
    <scope>NUCLEOTIDE SEQUENCE [LARGE SCALE GENOMIC DNA]</scope>
    <source>
        <strain evidence="2 3">CGMCC 1.12976</strain>
    </source>
</reference>
<sequence>MTLEVNPSDELSRDPRAARRAANALKTDLRDLRVQLAMLNHRVGAQAELRDIDLDCLDLVSQHEPVGASALAKLAGLHPATLTGVIDRLERGGWIVRERDENDRRAVVLRTQPERNRDIYQLYSGMNGLIDEICADYTPEQLELIAGFLRRTTVAGVHATARLEEEGA</sequence>
<proteinExistence type="predicted"/>
<dbReference type="Gene3D" id="1.10.10.10">
    <property type="entry name" value="Winged helix-like DNA-binding domain superfamily/Winged helix DNA-binding domain"/>
    <property type="match status" value="1"/>
</dbReference>
<dbReference type="RefSeq" id="WP_188674649.1">
    <property type="nucleotide sequence ID" value="NZ_BMGP01000002.1"/>
</dbReference>
<dbReference type="PROSITE" id="PS50995">
    <property type="entry name" value="HTH_MARR_2"/>
    <property type="match status" value="1"/>
</dbReference>
<dbReference type="InterPro" id="IPR039422">
    <property type="entry name" value="MarR/SlyA-like"/>
</dbReference>
<gene>
    <name evidence="2" type="ORF">GCM10011399_09620</name>
</gene>
<dbReference type="InterPro" id="IPR036388">
    <property type="entry name" value="WH-like_DNA-bd_sf"/>
</dbReference>
<dbReference type="InterPro" id="IPR000835">
    <property type="entry name" value="HTH_MarR-typ"/>
</dbReference>
<dbReference type="Proteomes" id="UP000598775">
    <property type="component" value="Unassembled WGS sequence"/>
</dbReference>
<evidence type="ECO:0000313" key="2">
    <source>
        <dbReference type="EMBL" id="GGF18001.1"/>
    </source>
</evidence>
<dbReference type="PANTHER" id="PTHR33164">
    <property type="entry name" value="TRANSCRIPTIONAL REGULATOR, MARR FAMILY"/>
    <property type="match status" value="1"/>
</dbReference>
<protein>
    <submittedName>
        <fullName evidence="2">MarR family transcriptional regulator</fullName>
    </submittedName>
</protein>
<evidence type="ECO:0000259" key="1">
    <source>
        <dbReference type="PROSITE" id="PS50995"/>
    </source>
</evidence>
<feature type="domain" description="HTH marR-type" evidence="1">
    <location>
        <begin position="8"/>
        <end position="154"/>
    </location>
</feature>
<name>A0A917B3W7_9MICO</name>
<dbReference type="AlphaFoldDB" id="A0A917B3W7"/>
<organism evidence="2 3">
    <name type="scientific">Subtercola lobariae</name>
    <dbReference type="NCBI Taxonomy" id="1588641"/>
    <lineage>
        <taxon>Bacteria</taxon>
        <taxon>Bacillati</taxon>
        <taxon>Actinomycetota</taxon>
        <taxon>Actinomycetes</taxon>
        <taxon>Micrococcales</taxon>
        <taxon>Microbacteriaceae</taxon>
        <taxon>Subtercola</taxon>
    </lineage>
</organism>
<comment type="caution">
    <text evidence="2">The sequence shown here is derived from an EMBL/GenBank/DDBJ whole genome shotgun (WGS) entry which is preliminary data.</text>
</comment>
<dbReference type="Pfam" id="PF01047">
    <property type="entry name" value="MarR"/>
    <property type="match status" value="1"/>
</dbReference>
<accession>A0A917B3W7</accession>
<dbReference type="PRINTS" id="PR00598">
    <property type="entry name" value="HTHMARR"/>
</dbReference>
<dbReference type="SMART" id="SM00347">
    <property type="entry name" value="HTH_MARR"/>
    <property type="match status" value="1"/>
</dbReference>